<evidence type="ECO:0000256" key="1">
    <source>
        <dbReference type="ARBA" id="ARBA00010949"/>
    </source>
</evidence>
<feature type="compositionally biased region" description="Low complexity" evidence="3">
    <location>
        <begin position="56"/>
        <end position="65"/>
    </location>
</feature>
<dbReference type="InterPro" id="IPR029627">
    <property type="entry name" value="CCSER"/>
</dbReference>
<comment type="caution">
    <text evidence="4">The sequence shown here is derived from an EMBL/GenBank/DDBJ whole genome shotgun (WGS) entry which is preliminary data.</text>
</comment>
<feature type="compositionally biased region" description="Low complexity" evidence="3">
    <location>
        <begin position="247"/>
        <end position="263"/>
    </location>
</feature>
<keyword evidence="2" id="KW-0175">Coiled coil</keyword>
<dbReference type="AlphaFoldDB" id="A0A8T2LJF1"/>
<reference evidence="4 5" key="1">
    <citation type="submission" date="2021-07" db="EMBL/GenBank/DDBJ databases">
        <authorList>
            <person name="Imarazene B."/>
            <person name="Zahm M."/>
            <person name="Klopp C."/>
            <person name="Cabau C."/>
            <person name="Beille S."/>
            <person name="Jouanno E."/>
            <person name="Castinel A."/>
            <person name="Lluch J."/>
            <person name="Gil L."/>
            <person name="Kuchtly C."/>
            <person name="Lopez Roques C."/>
            <person name="Donnadieu C."/>
            <person name="Parrinello H."/>
            <person name="Journot L."/>
            <person name="Du K."/>
            <person name="Schartl M."/>
            <person name="Retaux S."/>
            <person name="Guiguen Y."/>
        </authorList>
    </citation>
    <scope>NUCLEOTIDE SEQUENCE [LARGE SCALE GENOMIC DNA]</scope>
    <source>
        <strain evidence="4">Pach_M1</strain>
        <tissue evidence="4">Testis</tissue>
    </source>
</reference>
<feature type="region of interest" description="Disordered" evidence="3">
    <location>
        <begin position="244"/>
        <end position="264"/>
    </location>
</feature>
<accession>A0A8T2LJF1</accession>
<proteinExistence type="inferred from homology"/>
<dbReference type="GO" id="GO:0008017">
    <property type="term" value="F:microtubule binding"/>
    <property type="evidence" value="ECO:0007669"/>
    <property type="project" value="TreeGrafter"/>
</dbReference>
<evidence type="ECO:0000313" key="5">
    <source>
        <dbReference type="Proteomes" id="UP000752171"/>
    </source>
</evidence>
<evidence type="ECO:0000313" key="4">
    <source>
        <dbReference type="EMBL" id="KAG9268991.1"/>
    </source>
</evidence>
<feature type="compositionally biased region" description="Polar residues" evidence="3">
    <location>
        <begin position="117"/>
        <end position="141"/>
    </location>
</feature>
<dbReference type="GO" id="GO:0015630">
    <property type="term" value="C:microtubule cytoskeleton"/>
    <property type="evidence" value="ECO:0007669"/>
    <property type="project" value="TreeGrafter"/>
</dbReference>
<comment type="similarity">
    <text evidence="1">Belongs to the CCSER family.</text>
</comment>
<dbReference type="PANTHER" id="PTHR22461">
    <property type="entry name" value="SERINE-RICH COILED-COIL DOMAIN-CONTAINING PROTEIN 2-RELATED"/>
    <property type="match status" value="1"/>
</dbReference>
<evidence type="ECO:0000256" key="3">
    <source>
        <dbReference type="SAM" id="MobiDB-lite"/>
    </source>
</evidence>
<dbReference type="PANTHER" id="PTHR22461:SF2">
    <property type="entry name" value="SERINE-RICH COILED-COIL DOMAIN-CONTAINING PROTEIN 2"/>
    <property type="match status" value="1"/>
</dbReference>
<name>A0A8T2LJF1_ASTMX</name>
<gene>
    <name evidence="4" type="primary">CCSER2</name>
    <name evidence="4" type="ORF">AMEX_G18033</name>
</gene>
<dbReference type="GO" id="GO:0001578">
    <property type="term" value="P:microtubule bundle formation"/>
    <property type="evidence" value="ECO:0007669"/>
    <property type="project" value="TreeGrafter"/>
</dbReference>
<feature type="compositionally biased region" description="Polar residues" evidence="3">
    <location>
        <begin position="99"/>
        <end position="109"/>
    </location>
</feature>
<sequence>MEHKALGKPFTVSRLPKFGSRPVNPPGSLPNGTVHSRLPPEVRSSSGKFSGVVRPSSSSIKYGSSGTPPNQELPSEKRENRVVHSPGSRANKKPYPSLKTGNRSASTGSPKPAPESLRSTSNTKTGSTSPCGFKLTQNGTADSIGGGPRLQKSRDNTSSSNGVPHSGGMVRSQSFSHFRQRLPGSSAIPRSFSFNKAVELAKPLPNTQLCPVRMLGLKPPQCISSSRLGVGFGKSFTDHLSARAPFSGCSTPPSGSKKPSLSSNVLRKPLSLSHTLSHVITAKPQRPHVGGTNQEITPPGSGPDGEQFGKSSPADVPDGSEEMSVSSASSDRNYTCEDLLDDFDHMGGAVSFSSLELSPSSSGGTYIWDEEMMEPLGHNTHSNTHTHIDTHNTHSQHCSCSILSRMDGEKNHVFDLQNDKILTTDHPQNRASYREEPQWRNSRENHLQNHNWLLLLEGFNGSPEVQSGGHMVALEECSVEQMLEECSSVKAQLLQLQLLLQMEEIDVGMNSKEWSGVNSVPSYQKKDILKEVTSVREDLKNKDEITKQQRRQKLQLQKLHPSRPPESSTTSGTFSKFSLHRGPQ</sequence>
<evidence type="ECO:0000256" key="2">
    <source>
        <dbReference type="ARBA" id="ARBA00023054"/>
    </source>
</evidence>
<feature type="region of interest" description="Disordered" evidence="3">
    <location>
        <begin position="1"/>
        <end position="170"/>
    </location>
</feature>
<feature type="compositionally biased region" description="Low complexity" evidence="3">
    <location>
        <begin position="567"/>
        <end position="577"/>
    </location>
</feature>
<organism evidence="4 5">
    <name type="scientific">Astyanax mexicanus</name>
    <name type="common">Blind cave fish</name>
    <name type="synonym">Astyanax fasciatus mexicanus</name>
    <dbReference type="NCBI Taxonomy" id="7994"/>
    <lineage>
        <taxon>Eukaryota</taxon>
        <taxon>Metazoa</taxon>
        <taxon>Chordata</taxon>
        <taxon>Craniata</taxon>
        <taxon>Vertebrata</taxon>
        <taxon>Euteleostomi</taxon>
        <taxon>Actinopterygii</taxon>
        <taxon>Neopterygii</taxon>
        <taxon>Teleostei</taxon>
        <taxon>Ostariophysi</taxon>
        <taxon>Characiformes</taxon>
        <taxon>Characoidei</taxon>
        <taxon>Acestrorhamphidae</taxon>
        <taxon>Acestrorhamphinae</taxon>
        <taxon>Astyanax</taxon>
    </lineage>
</organism>
<dbReference type="EMBL" id="JAICCE010000014">
    <property type="protein sequence ID" value="KAG9268991.1"/>
    <property type="molecule type" value="Genomic_DNA"/>
</dbReference>
<feature type="region of interest" description="Disordered" evidence="3">
    <location>
        <begin position="541"/>
        <end position="584"/>
    </location>
</feature>
<feature type="region of interest" description="Disordered" evidence="3">
    <location>
        <begin position="281"/>
        <end position="331"/>
    </location>
</feature>
<protein>
    <submittedName>
        <fullName evidence="4">Serine-rich coiled-coil domain-containing protein 2-like</fullName>
    </submittedName>
</protein>
<dbReference type="Proteomes" id="UP000752171">
    <property type="component" value="Unassembled WGS sequence"/>
</dbReference>